<feature type="region of interest" description="Disordered" evidence="2">
    <location>
        <begin position="96"/>
        <end position="127"/>
    </location>
</feature>
<dbReference type="EMBL" id="JAAAUQ010000246">
    <property type="protein sequence ID" value="KAF9152407.1"/>
    <property type="molecule type" value="Genomic_DNA"/>
</dbReference>
<accession>A0A9P5VCN0</accession>
<organism evidence="3 4">
    <name type="scientific">Linnemannia schmuckeri</name>
    <dbReference type="NCBI Taxonomy" id="64567"/>
    <lineage>
        <taxon>Eukaryota</taxon>
        <taxon>Fungi</taxon>
        <taxon>Fungi incertae sedis</taxon>
        <taxon>Mucoromycota</taxon>
        <taxon>Mortierellomycotina</taxon>
        <taxon>Mortierellomycetes</taxon>
        <taxon>Mortierellales</taxon>
        <taxon>Mortierellaceae</taxon>
        <taxon>Linnemannia</taxon>
    </lineage>
</organism>
<evidence type="ECO:0000256" key="1">
    <source>
        <dbReference type="SAM" id="Coils"/>
    </source>
</evidence>
<reference evidence="3" key="1">
    <citation type="journal article" date="2020" name="Fungal Divers.">
        <title>Resolving the Mortierellaceae phylogeny through synthesis of multi-gene phylogenetics and phylogenomics.</title>
        <authorList>
            <person name="Vandepol N."/>
            <person name="Liber J."/>
            <person name="Desiro A."/>
            <person name="Na H."/>
            <person name="Kennedy M."/>
            <person name="Barry K."/>
            <person name="Grigoriev I.V."/>
            <person name="Miller A.N."/>
            <person name="O'Donnell K."/>
            <person name="Stajich J.E."/>
            <person name="Bonito G."/>
        </authorList>
    </citation>
    <scope>NUCLEOTIDE SEQUENCE</scope>
    <source>
        <strain evidence="3">NRRL 6426</strain>
    </source>
</reference>
<evidence type="ECO:0000313" key="3">
    <source>
        <dbReference type="EMBL" id="KAF9152407.1"/>
    </source>
</evidence>
<evidence type="ECO:0000313" key="4">
    <source>
        <dbReference type="Proteomes" id="UP000748756"/>
    </source>
</evidence>
<protein>
    <submittedName>
        <fullName evidence="3">Uncharacterized protein</fullName>
    </submittedName>
</protein>
<keyword evidence="1" id="KW-0175">Coiled coil</keyword>
<dbReference type="AlphaFoldDB" id="A0A9P5VCN0"/>
<comment type="caution">
    <text evidence="3">The sequence shown here is derived from an EMBL/GenBank/DDBJ whole genome shotgun (WGS) entry which is preliminary data.</text>
</comment>
<feature type="coiled-coil region" evidence="1">
    <location>
        <begin position="252"/>
        <end position="297"/>
    </location>
</feature>
<sequence length="309" mass="34498">MNTFERPIPFQPTLHSTAPIPPPRSSSTIRSQTSQITPHSSSRPFPEAPAVPAAEARVAPLQKSQRPNSFYAEADFEDTPPSAAAQDDAYAEDLEEYAEAPQGPTDDCTHEEQEQEQSEDSQYHQHENSYNTQYVEPEFSAEALIRPVAALMQLNLAGELIYFRDRFADLQQGQPGFEQERTALLELERSTEALLTSRKALTEKQRQLLLLHINDSRRPNLQTEVVQLTTECRAMEHQWRIGKETYHRDYVVAAAKAAAAAAAKANAELKAQTEKDIAVLKSQIANLQRQLDAVAARRSQMLFATQGAA</sequence>
<dbReference type="OrthoDB" id="2412789at2759"/>
<proteinExistence type="predicted"/>
<gene>
    <name evidence="3" type="ORF">BG015_005306</name>
</gene>
<feature type="compositionally biased region" description="Low complexity" evidence="2">
    <location>
        <begin position="25"/>
        <end position="60"/>
    </location>
</feature>
<dbReference type="Proteomes" id="UP000748756">
    <property type="component" value="Unassembled WGS sequence"/>
</dbReference>
<keyword evidence="4" id="KW-1185">Reference proteome</keyword>
<name>A0A9P5VCN0_9FUNG</name>
<evidence type="ECO:0000256" key="2">
    <source>
        <dbReference type="SAM" id="MobiDB-lite"/>
    </source>
</evidence>
<feature type="region of interest" description="Disordered" evidence="2">
    <location>
        <begin position="1"/>
        <end position="83"/>
    </location>
</feature>